<dbReference type="OrthoDB" id="1495851at2"/>
<name>A0A4R8DFE7_9BACT</name>
<gene>
    <name evidence="1" type="ORF">EDB95_4009</name>
</gene>
<organism evidence="1 2">
    <name type="scientific">Dinghuibacter silviterrae</name>
    <dbReference type="NCBI Taxonomy" id="1539049"/>
    <lineage>
        <taxon>Bacteria</taxon>
        <taxon>Pseudomonadati</taxon>
        <taxon>Bacteroidota</taxon>
        <taxon>Chitinophagia</taxon>
        <taxon>Chitinophagales</taxon>
        <taxon>Chitinophagaceae</taxon>
        <taxon>Dinghuibacter</taxon>
    </lineage>
</organism>
<dbReference type="EMBL" id="SODV01000002">
    <property type="protein sequence ID" value="TDW96185.1"/>
    <property type="molecule type" value="Genomic_DNA"/>
</dbReference>
<proteinExistence type="predicted"/>
<evidence type="ECO:0000313" key="2">
    <source>
        <dbReference type="Proteomes" id="UP000294498"/>
    </source>
</evidence>
<evidence type="ECO:0000313" key="1">
    <source>
        <dbReference type="EMBL" id="TDW96185.1"/>
    </source>
</evidence>
<dbReference type="AlphaFoldDB" id="A0A4R8DFE7"/>
<comment type="caution">
    <text evidence="1">The sequence shown here is derived from an EMBL/GenBank/DDBJ whole genome shotgun (WGS) entry which is preliminary data.</text>
</comment>
<sequence>MRFKGKLTITIEKAEMHISIYFIAILLATISQNSRFSLQEAPQDDALTGTWMGTSICQVKNSPCKNETVVFHFYQAAETYTVTADKIVNGQPINMGKLNFTLNKSTLTCVQPTGTWVLKVNNNHIDGTLITADKVLYRKLSLTKTPAQASVLTN</sequence>
<dbReference type="RefSeq" id="WP_133996230.1">
    <property type="nucleotide sequence ID" value="NZ_SODV01000002.1"/>
</dbReference>
<protein>
    <submittedName>
        <fullName evidence="1">Uncharacterized protein</fullName>
    </submittedName>
</protein>
<keyword evidence="2" id="KW-1185">Reference proteome</keyword>
<accession>A0A4R8DFE7</accession>
<dbReference type="Proteomes" id="UP000294498">
    <property type="component" value="Unassembled WGS sequence"/>
</dbReference>
<reference evidence="1 2" key="1">
    <citation type="submission" date="2019-03" db="EMBL/GenBank/DDBJ databases">
        <title>Genomic Encyclopedia of Type Strains, Phase IV (KMG-IV): sequencing the most valuable type-strain genomes for metagenomic binning, comparative biology and taxonomic classification.</title>
        <authorList>
            <person name="Goeker M."/>
        </authorList>
    </citation>
    <scope>NUCLEOTIDE SEQUENCE [LARGE SCALE GENOMIC DNA]</scope>
    <source>
        <strain evidence="1 2">DSM 100059</strain>
    </source>
</reference>